<feature type="domain" description="Lipid/polyisoprenoid-binding YceI-like" evidence="3">
    <location>
        <begin position="88"/>
        <end position="257"/>
    </location>
</feature>
<evidence type="ECO:0000259" key="3">
    <source>
        <dbReference type="SMART" id="SM00867"/>
    </source>
</evidence>
<evidence type="ECO:0000256" key="2">
    <source>
        <dbReference type="SAM" id="Phobius"/>
    </source>
</evidence>
<dbReference type="KEGG" id="euz:DVS28_a1512"/>
<protein>
    <submittedName>
        <fullName evidence="4">Secreted protein</fullName>
    </submittedName>
</protein>
<dbReference type="Proteomes" id="UP000264006">
    <property type="component" value="Chromosome"/>
</dbReference>
<dbReference type="PANTHER" id="PTHR34406">
    <property type="entry name" value="PROTEIN YCEI"/>
    <property type="match status" value="1"/>
</dbReference>
<dbReference type="SMART" id="SM00867">
    <property type="entry name" value="YceI"/>
    <property type="match status" value="1"/>
</dbReference>
<reference evidence="4 5" key="1">
    <citation type="submission" date="2018-09" db="EMBL/GenBank/DDBJ databases">
        <title>Complete genome sequence of Euzebya sp. DY32-46 isolated from seawater of Pacific Ocean.</title>
        <authorList>
            <person name="Xu L."/>
            <person name="Wu Y.-H."/>
            <person name="Xu X.-W."/>
        </authorList>
    </citation>
    <scope>NUCLEOTIDE SEQUENCE [LARGE SCALE GENOMIC DNA]</scope>
    <source>
        <strain evidence="4 5">DY32-46</strain>
    </source>
</reference>
<dbReference type="Pfam" id="PF04264">
    <property type="entry name" value="YceI"/>
    <property type="match status" value="1"/>
</dbReference>
<name>A0A346XVF8_9ACTN</name>
<sequence>MHAEQEIVTVNAKPLIGGIAALAVLGAGVGVWYLNRPAAEEASIDNALEAVAADTDPVAVSDAADDASTADELDDVSGTWTVNTDVGTFDFADATSTFVGFRVDEVLASVGETEAVGRTPGVTGELVIDGTTLTAATIEADFTVIESDVPRRDDAMQRAMGVAEHPTGTFVLTEPVDFGEVPTAEDRVTFSAVGDLTVNGVTNAVTLDMEAQVADGNILVVGTTPVVFADFEIETPSSPAVVSLEDNGTVEVQLWFSAA</sequence>
<comment type="similarity">
    <text evidence="1">Belongs to the UPF0312 family.</text>
</comment>
<keyword evidence="2" id="KW-0812">Transmembrane</keyword>
<dbReference type="PANTHER" id="PTHR34406:SF1">
    <property type="entry name" value="PROTEIN YCEI"/>
    <property type="match status" value="1"/>
</dbReference>
<dbReference type="InterPro" id="IPR007372">
    <property type="entry name" value="Lipid/polyisoprenoid-bd_YceI"/>
</dbReference>
<evidence type="ECO:0000256" key="1">
    <source>
        <dbReference type="ARBA" id="ARBA00008812"/>
    </source>
</evidence>
<organism evidence="4 5">
    <name type="scientific">Euzebya pacifica</name>
    <dbReference type="NCBI Taxonomy" id="1608957"/>
    <lineage>
        <taxon>Bacteria</taxon>
        <taxon>Bacillati</taxon>
        <taxon>Actinomycetota</taxon>
        <taxon>Nitriliruptoria</taxon>
        <taxon>Euzebyales</taxon>
    </lineage>
</organism>
<dbReference type="AlphaFoldDB" id="A0A346XVF8"/>
<evidence type="ECO:0000313" key="5">
    <source>
        <dbReference type="Proteomes" id="UP000264006"/>
    </source>
</evidence>
<feature type="transmembrane region" description="Helical" evidence="2">
    <location>
        <begin position="15"/>
        <end position="34"/>
    </location>
</feature>
<keyword evidence="2" id="KW-1133">Transmembrane helix</keyword>
<dbReference type="Gene3D" id="2.40.128.110">
    <property type="entry name" value="Lipid/polyisoprenoid-binding, YceI-like"/>
    <property type="match status" value="1"/>
</dbReference>
<evidence type="ECO:0000313" key="4">
    <source>
        <dbReference type="EMBL" id="AXV06205.1"/>
    </source>
</evidence>
<dbReference type="InterPro" id="IPR036761">
    <property type="entry name" value="TTHA0802/YceI-like_sf"/>
</dbReference>
<keyword evidence="5" id="KW-1185">Reference proteome</keyword>
<proteinExistence type="inferred from homology"/>
<dbReference type="EMBL" id="CP031165">
    <property type="protein sequence ID" value="AXV06205.1"/>
    <property type="molecule type" value="Genomic_DNA"/>
</dbReference>
<gene>
    <name evidence="4" type="ORF">DVS28_a1512</name>
</gene>
<keyword evidence="2" id="KW-0472">Membrane</keyword>
<dbReference type="SUPFAM" id="SSF101874">
    <property type="entry name" value="YceI-like"/>
    <property type="match status" value="1"/>
</dbReference>
<accession>A0A346XVF8</accession>